<keyword evidence="3" id="KW-1185">Reference proteome</keyword>
<gene>
    <name evidence="2" type="ORF">NDU88_003803</name>
</gene>
<feature type="compositionally biased region" description="Low complexity" evidence="1">
    <location>
        <begin position="30"/>
        <end position="41"/>
    </location>
</feature>
<dbReference type="EMBL" id="JANPWB010000003">
    <property type="protein sequence ID" value="KAJ1199972.1"/>
    <property type="molecule type" value="Genomic_DNA"/>
</dbReference>
<sequence>MSHGPAADPRGPGPAPLPTPPVSRQAACVLSAPSALSSPPLRHQYCLGGVSPRVRSCSQASPPPRTNAARRTRTAARPNTTGRRPTRSRLSSSACRSDESARSSNLARCPAYAGSVTSQASPVSRPHRWHRISRARRRASSARIRHYQRLGHPPHPRQGLMTVCC</sequence>
<proteinExistence type="predicted"/>
<feature type="region of interest" description="Disordered" evidence="1">
    <location>
        <begin position="1"/>
        <end position="107"/>
    </location>
</feature>
<reference evidence="2" key="1">
    <citation type="journal article" date="2022" name="bioRxiv">
        <title>Sequencing and chromosome-scale assembly of the giantPleurodeles waltlgenome.</title>
        <authorList>
            <person name="Brown T."/>
            <person name="Elewa A."/>
            <person name="Iarovenko S."/>
            <person name="Subramanian E."/>
            <person name="Araus A.J."/>
            <person name="Petzold A."/>
            <person name="Susuki M."/>
            <person name="Suzuki K.-i.T."/>
            <person name="Hayashi T."/>
            <person name="Toyoda A."/>
            <person name="Oliveira C."/>
            <person name="Osipova E."/>
            <person name="Leigh N.D."/>
            <person name="Simon A."/>
            <person name="Yun M.H."/>
        </authorList>
    </citation>
    <scope>NUCLEOTIDE SEQUENCE</scope>
    <source>
        <strain evidence="2">20211129_DDA</strain>
        <tissue evidence="2">Liver</tissue>
    </source>
</reference>
<dbReference type="Proteomes" id="UP001066276">
    <property type="component" value="Chromosome 2_1"/>
</dbReference>
<protein>
    <submittedName>
        <fullName evidence="2">Uncharacterized protein</fullName>
    </submittedName>
</protein>
<name>A0AAV7VF89_PLEWA</name>
<accession>A0AAV7VF89</accession>
<feature type="compositionally biased region" description="Pro residues" evidence="1">
    <location>
        <begin position="11"/>
        <end position="21"/>
    </location>
</feature>
<comment type="caution">
    <text evidence="2">The sequence shown here is derived from an EMBL/GenBank/DDBJ whole genome shotgun (WGS) entry which is preliminary data.</text>
</comment>
<organism evidence="2 3">
    <name type="scientific">Pleurodeles waltl</name>
    <name type="common">Iberian ribbed newt</name>
    <dbReference type="NCBI Taxonomy" id="8319"/>
    <lineage>
        <taxon>Eukaryota</taxon>
        <taxon>Metazoa</taxon>
        <taxon>Chordata</taxon>
        <taxon>Craniata</taxon>
        <taxon>Vertebrata</taxon>
        <taxon>Euteleostomi</taxon>
        <taxon>Amphibia</taxon>
        <taxon>Batrachia</taxon>
        <taxon>Caudata</taxon>
        <taxon>Salamandroidea</taxon>
        <taxon>Salamandridae</taxon>
        <taxon>Pleurodelinae</taxon>
        <taxon>Pleurodeles</taxon>
    </lineage>
</organism>
<evidence type="ECO:0000313" key="2">
    <source>
        <dbReference type="EMBL" id="KAJ1199972.1"/>
    </source>
</evidence>
<feature type="compositionally biased region" description="Low complexity" evidence="1">
    <location>
        <begin position="1"/>
        <end position="10"/>
    </location>
</feature>
<evidence type="ECO:0000256" key="1">
    <source>
        <dbReference type="SAM" id="MobiDB-lite"/>
    </source>
</evidence>
<evidence type="ECO:0000313" key="3">
    <source>
        <dbReference type="Proteomes" id="UP001066276"/>
    </source>
</evidence>
<dbReference type="AlphaFoldDB" id="A0AAV7VF89"/>